<dbReference type="InterPro" id="IPR006439">
    <property type="entry name" value="HAD-SF_hydro_IA"/>
</dbReference>
<accession>A0A5N3PC87</accession>
<dbReference type="SFLD" id="SFLDS00003">
    <property type="entry name" value="Haloacid_Dehalogenase"/>
    <property type="match status" value="1"/>
</dbReference>
<dbReference type="EMBL" id="VCMV01000013">
    <property type="protein sequence ID" value="KAB0267255.1"/>
    <property type="molecule type" value="Genomic_DNA"/>
</dbReference>
<evidence type="ECO:0000313" key="2">
    <source>
        <dbReference type="EMBL" id="KAB0267255.1"/>
    </source>
</evidence>
<dbReference type="Proteomes" id="UP000325684">
    <property type="component" value="Unassembled WGS sequence"/>
</dbReference>
<dbReference type="GO" id="GO:0016787">
    <property type="term" value="F:hydrolase activity"/>
    <property type="evidence" value="ECO:0007669"/>
    <property type="project" value="UniProtKB-KW"/>
</dbReference>
<dbReference type="Gene3D" id="3.40.50.1000">
    <property type="entry name" value="HAD superfamily/HAD-like"/>
    <property type="match status" value="1"/>
</dbReference>
<evidence type="ECO:0000313" key="3">
    <source>
        <dbReference type="Proteomes" id="UP000325684"/>
    </source>
</evidence>
<evidence type="ECO:0000256" key="1">
    <source>
        <dbReference type="ARBA" id="ARBA00022801"/>
    </source>
</evidence>
<dbReference type="Pfam" id="PF00702">
    <property type="entry name" value="Hydrolase"/>
    <property type="match status" value="1"/>
</dbReference>
<dbReference type="InterPro" id="IPR023214">
    <property type="entry name" value="HAD_sf"/>
</dbReference>
<dbReference type="PRINTS" id="PR00413">
    <property type="entry name" value="HADHALOGNASE"/>
</dbReference>
<keyword evidence="3" id="KW-1185">Reference proteome</keyword>
<name>A0A5N3PC87_9HYPH</name>
<keyword evidence="1 2" id="KW-0378">Hydrolase</keyword>
<dbReference type="InterPro" id="IPR051540">
    <property type="entry name" value="S-2-haloacid_dehalogenase"/>
</dbReference>
<dbReference type="InterPro" id="IPR036412">
    <property type="entry name" value="HAD-like_sf"/>
</dbReference>
<reference evidence="2 3" key="1">
    <citation type="journal article" date="2019" name="Microorganisms">
        <title>Genome Insights into the Novel Species Microvirga brassicacearum, a Rapeseed Endophyte with Biotechnological Potential.</title>
        <authorList>
            <person name="Jimenez-Gomez A."/>
            <person name="Saati-Santamaria Z."/>
            <person name="Igual J.M."/>
            <person name="Rivas R."/>
            <person name="Mateos P.F."/>
            <person name="Garcia-Fraile P."/>
        </authorList>
    </citation>
    <scope>NUCLEOTIDE SEQUENCE [LARGE SCALE GENOMIC DNA]</scope>
    <source>
        <strain evidence="2 3">CDVBN77</strain>
    </source>
</reference>
<comment type="caution">
    <text evidence="2">The sequence shown here is derived from an EMBL/GenBank/DDBJ whole genome shotgun (WGS) entry which is preliminary data.</text>
</comment>
<dbReference type="SFLD" id="SFLDG01129">
    <property type="entry name" value="C1.5:_HAD__Beta-PGM__Phosphata"/>
    <property type="match status" value="1"/>
</dbReference>
<dbReference type="SUPFAM" id="SSF56784">
    <property type="entry name" value="HAD-like"/>
    <property type="match status" value="1"/>
</dbReference>
<sequence>MDGTGPVRISACLQPDVDCPSSPIEQEQLVTEIRAICFDAFGTLVEITDKRRPFQTLLRDEVQGKAATEVLTTALDLRGLVRILAHGSEADRLSQLENDLLAECASVRLRPGIDDIWLALRQTGLKIGVCSNLALPYGPTLLSKLPDPPDAVVLSYQVGLIKPDPAIFWLVCDWLHLRPAQILFVGDTQSSDVDGPRSIGMPAMLISEFENHLTDRTTAFGYLPAELVTAIRDQARR</sequence>
<dbReference type="PANTHER" id="PTHR43316:SF3">
    <property type="entry name" value="HALOACID DEHALOGENASE, TYPE II (AFU_ORTHOLOGUE AFUA_2G07750)-RELATED"/>
    <property type="match status" value="1"/>
</dbReference>
<gene>
    <name evidence="2" type="ORF">FEZ63_07965</name>
</gene>
<protein>
    <submittedName>
        <fullName evidence="2">HAD family hydrolase</fullName>
    </submittedName>
</protein>
<dbReference type="PANTHER" id="PTHR43316">
    <property type="entry name" value="HYDROLASE, HALOACID DELAHOGENASE-RELATED"/>
    <property type="match status" value="1"/>
</dbReference>
<proteinExistence type="predicted"/>
<dbReference type="NCBIfam" id="TIGR01549">
    <property type="entry name" value="HAD-SF-IA-v1"/>
    <property type="match status" value="1"/>
</dbReference>
<dbReference type="AlphaFoldDB" id="A0A5N3PC87"/>
<dbReference type="OrthoDB" id="9793014at2"/>
<organism evidence="2 3">
    <name type="scientific">Microvirga brassicacearum</name>
    <dbReference type="NCBI Taxonomy" id="2580413"/>
    <lineage>
        <taxon>Bacteria</taxon>
        <taxon>Pseudomonadati</taxon>
        <taxon>Pseudomonadota</taxon>
        <taxon>Alphaproteobacteria</taxon>
        <taxon>Hyphomicrobiales</taxon>
        <taxon>Methylobacteriaceae</taxon>
        <taxon>Microvirga</taxon>
    </lineage>
</organism>